<evidence type="ECO:0000313" key="1">
    <source>
        <dbReference type="EMBL" id="RDX72056.1"/>
    </source>
</evidence>
<feature type="non-terminal residue" evidence="1">
    <location>
        <position position="1"/>
    </location>
</feature>
<dbReference type="OrthoDB" id="684929at2759"/>
<dbReference type="AlphaFoldDB" id="A0A371F183"/>
<gene>
    <name evidence="1" type="ORF">CR513_48512</name>
</gene>
<dbReference type="GO" id="GO:0003676">
    <property type="term" value="F:nucleic acid binding"/>
    <property type="evidence" value="ECO:0007669"/>
    <property type="project" value="InterPro"/>
</dbReference>
<evidence type="ECO:0000313" key="2">
    <source>
        <dbReference type="Proteomes" id="UP000257109"/>
    </source>
</evidence>
<accession>A0A371F183</accession>
<sequence length="215" mass="24458">MWVNQTTSDKENVVEHSSTLQLDQDIQVFSKEEMNRLRALLNSTSKPLGSCGLTMKVSKKQLITVVNGDRVPIVGSSNVQLHSFFYPYTILWSNNDIEFVNLEFSKFKDNGVVNELTCVNTSQQNEVAKRKNRHLLVVARALLFQMSIPNFFVSMDVTFHETESFFVCPPLQGESYLKVEPVIESLPFPTQDVQVQVQEVMKPAQDVQVQVQEVT</sequence>
<organism evidence="1 2">
    <name type="scientific">Mucuna pruriens</name>
    <name type="common">Velvet bean</name>
    <name type="synonym">Dolichos pruriens</name>
    <dbReference type="NCBI Taxonomy" id="157652"/>
    <lineage>
        <taxon>Eukaryota</taxon>
        <taxon>Viridiplantae</taxon>
        <taxon>Streptophyta</taxon>
        <taxon>Embryophyta</taxon>
        <taxon>Tracheophyta</taxon>
        <taxon>Spermatophyta</taxon>
        <taxon>Magnoliopsida</taxon>
        <taxon>eudicotyledons</taxon>
        <taxon>Gunneridae</taxon>
        <taxon>Pentapetalae</taxon>
        <taxon>rosids</taxon>
        <taxon>fabids</taxon>
        <taxon>Fabales</taxon>
        <taxon>Fabaceae</taxon>
        <taxon>Papilionoideae</taxon>
        <taxon>50 kb inversion clade</taxon>
        <taxon>NPAAA clade</taxon>
        <taxon>indigoferoid/millettioid clade</taxon>
        <taxon>Phaseoleae</taxon>
        <taxon>Mucuna</taxon>
    </lineage>
</organism>
<dbReference type="InterPro" id="IPR036397">
    <property type="entry name" value="RNaseH_sf"/>
</dbReference>
<dbReference type="EMBL" id="QJKJ01011081">
    <property type="protein sequence ID" value="RDX72056.1"/>
    <property type="molecule type" value="Genomic_DNA"/>
</dbReference>
<keyword evidence="2" id="KW-1185">Reference proteome</keyword>
<reference evidence="1" key="1">
    <citation type="submission" date="2018-05" db="EMBL/GenBank/DDBJ databases">
        <title>Draft genome of Mucuna pruriens seed.</title>
        <authorList>
            <person name="Nnadi N.E."/>
            <person name="Vos R."/>
            <person name="Hasami M.H."/>
            <person name="Devisetty U.K."/>
            <person name="Aguiy J.C."/>
        </authorList>
    </citation>
    <scope>NUCLEOTIDE SEQUENCE [LARGE SCALE GENOMIC DNA]</scope>
    <source>
        <strain evidence="1">JCA_2017</strain>
    </source>
</reference>
<dbReference type="SUPFAM" id="SSF53098">
    <property type="entry name" value="Ribonuclease H-like"/>
    <property type="match status" value="1"/>
</dbReference>
<comment type="caution">
    <text evidence="1">The sequence shown here is derived from an EMBL/GenBank/DDBJ whole genome shotgun (WGS) entry which is preliminary data.</text>
</comment>
<name>A0A371F183_MUCPR</name>
<dbReference type="Proteomes" id="UP000257109">
    <property type="component" value="Unassembled WGS sequence"/>
</dbReference>
<dbReference type="Gene3D" id="3.30.420.10">
    <property type="entry name" value="Ribonuclease H-like superfamily/Ribonuclease H"/>
    <property type="match status" value="1"/>
</dbReference>
<proteinExistence type="predicted"/>
<protein>
    <submittedName>
        <fullName evidence="1">Uncharacterized protein</fullName>
    </submittedName>
</protein>
<dbReference type="InterPro" id="IPR012337">
    <property type="entry name" value="RNaseH-like_sf"/>
</dbReference>